<evidence type="ECO:0000256" key="1">
    <source>
        <dbReference type="ARBA" id="ARBA00022679"/>
    </source>
</evidence>
<evidence type="ECO:0000256" key="2">
    <source>
        <dbReference type="ARBA" id="ARBA00023315"/>
    </source>
</evidence>
<dbReference type="SUPFAM" id="SSF55729">
    <property type="entry name" value="Acyl-CoA N-acyltransferases (Nat)"/>
    <property type="match status" value="1"/>
</dbReference>
<dbReference type="InterPro" id="IPR000182">
    <property type="entry name" value="GNAT_dom"/>
</dbReference>
<dbReference type="CDD" id="cd04301">
    <property type="entry name" value="NAT_SF"/>
    <property type="match status" value="1"/>
</dbReference>
<dbReference type="PROSITE" id="PS51186">
    <property type="entry name" value="GNAT"/>
    <property type="match status" value="1"/>
</dbReference>
<accession>A0ABN9IU74</accession>
<comment type="caution">
    <text evidence="4">The sequence shown here is derived from an EMBL/GenBank/DDBJ whole genome shotgun (WGS) entry which is preliminary data.</text>
</comment>
<gene>
    <name evidence="4" type="ORF">LMG19083_02396</name>
</gene>
<dbReference type="EMBL" id="CATZBU010000004">
    <property type="protein sequence ID" value="CAJ0793146.1"/>
    <property type="molecule type" value="Genomic_DNA"/>
</dbReference>
<keyword evidence="2" id="KW-0012">Acyltransferase</keyword>
<sequence length="174" mass="19532">MQGAGGWQNAGALPLNQPTMPAPADLQIRPIHRDDFAAWKPLWDGYNAFYGRAGETALPDVVTQTTWQRFFDEAEPVHALVAERGGELLGIVHFLYHRSTTQIGMSCYLQDLFTVEAARGQGVGRALIEAVYRRAQADGLPRVYWQTHETNTTAMRLYDTLADKSGFVVYRKLF</sequence>
<dbReference type="Gene3D" id="3.40.630.30">
    <property type="match status" value="1"/>
</dbReference>
<keyword evidence="5" id="KW-1185">Reference proteome</keyword>
<reference evidence="4 5" key="1">
    <citation type="submission" date="2023-07" db="EMBL/GenBank/DDBJ databases">
        <authorList>
            <person name="Peeters C."/>
        </authorList>
    </citation>
    <scope>NUCLEOTIDE SEQUENCE [LARGE SCALE GENOMIC DNA]</scope>
    <source>
        <strain evidence="4 5">LMG 19083</strain>
    </source>
</reference>
<dbReference type="PANTHER" id="PTHR43877:SF2">
    <property type="entry name" value="AMINOALKYLPHOSPHONATE N-ACETYLTRANSFERASE-RELATED"/>
    <property type="match status" value="1"/>
</dbReference>
<proteinExistence type="predicted"/>
<organism evidence="4 5">
    <name type="scientific">Ralstonia psammae</name>
    <dbReference type="NCBI Taxonomy" id="3058598"/>
    <lineage>
        <taxon>Bacteria</taxon>
        <taxon>Pseudomonadati</taxon>
        <taxon>Pseudomonadota</taxon>
        <taxon>Betaproteobacteria</taxon>
        <taxon>Burkholderiales</taxon>
        <taxon>Burkholderiaceae</taxon>
        <taxon>Ralstonia</taxon>
    </lineage>
</organism>
<dbReference type="PANTHER" id="PTHR43877">
    <property type="entry name" value="AMINOALKYLPHOSPHONATE N-ACETYLTRANSFERASE-RELATED-RELATED"/>
    <property type="match status" value="1"/>
</dbReference>
<feature type="domain" description="N-acetyltransferase" evidence="3">
    <location>
        <begin position="26"/>
        <end position="174"/>
    </location>
</feature>
<protein>
    <recommendedName>
        <fullName evidence="3">N-acetyltransferase domain-containing protein</fullName>
    </recommendedName>
</protein>
<dbReference type="Pfam" id="PF00583">
    <property type="entry name" value="Acetyltransf_1"/>
    <property type="match status" value="1"/>
</dbReference>
<evidence type="ECO:0000259" key="3">
    <source>
        <dbReference type="PROSITE" id="PS51186"/>
    </source>
</evidence>
<dbReference type="InterPro" id="IPR050832">
    <property type="entry name" value="Bact_Acetyltransf"/>
</dbReference>
<evidence type="ECO:0000313" key="5">
    <source>
        <dbReference type="Proteomes" id="UP001189813"/>
    </source>
</evidence>
<name>A0ABN9IU74_9RALS</name>
<keyword evidence="1" id="KW-0808">Transferase</keyword>
<evidence type="ECO:0000313" key="4">
    <source>
        <dbReference type="EMBL" id="CAJ0793146.1"/>
    </source>
</evidence>
<dbReference type="Proteomes" id="UP001189813">
    <property type="component" value="Unassembled WGS sequence"/>
</dbReference>
<dbReference type="InterPro" id="IPR016181">
    <property type="entry name" value="Acyl_CoA_acyltransferase"/>
</dbReference>